<keyword evidence="13" id="KW-1133">Transmembrane helix</keyword>
<dbReference type="Gene3D" id="2.60.40.290">
    <property type="match status" value="1"/>
</dbReference>
<dbReference type="SUPFAM" id="SSF49384">
    <property type="entry name" value="Carbohydrate-binding domain"/>
    <property type="match status" value="1"/>
</dbReference>
<dbReference type="InterPro" id="IPR004866">
    <property type="entry name" value="CHB/HEX_N_dom"/>
</dbReference>
<dbReference type="Gene3D" id="3.20.20.80">
    <property type="entry name" value="Glycosidases"/>
    <property type="match status" value="1"/>
</dbReference>
<evidence type="ECO:0000256" key="10">
    <source>
        <dbReference type="ARBA" id="ARBA00043827"/>
    </source>
</evidence>
<comment type="catalytic activity">
    <reaction evidence="9">
        <text>a ganglioside GM2 (d18:1(4E)) + H2O = a ganglioside GM3 (d18:1(4E)) + N-acetyl-beta-D-galactosamine</text>
        <dbReference type="Rhea" id="RHEA:47940"/>
        <dbReference type="ChEBI" id="CHEBI:15377"/>
        <dbReference type="ChEBI" id="CHEBI:28497"/>
        <dbReference type="ChEBI" id="CHEBI:60065"/>
        <dbReference type="ChEBI" id="CHEBI:71502"/>
    </reaction>
    <physiologicalReaction direction="left-to-right" evidence="9">
        <dbReference type="Rhea" id="RHEA:47941"/>
    </physiologicalReaction>
</comment>
<dbReference type="InterPro" id="IPR017853">
    <property type="entry name" value="GH"/>
</dbReference>
<comment type="similarity">
    <text evidence="2">Belongs to the glycosyl hydrolase 20 family.</text>
</comment>
<keyword evidence="16" id="KW-1185">Reference proteome</keyword>
<protein>
    <recommendedName>
        <fullName evidence="3">beta-N-acetylhexosaminidase</fullName>
        <ecNumber evidence="3">3.2.1.52</ecNumber>
    </recommendedName>
    <alternativeName>
        <fullName evidence="7">Beta-N-acetylhexosaminidase</fullName>
    </alternativeName>
    <alternativeName>
        <fullName evidence="8">N-acetyl-beta-glucosaminidase</fullName>
    </alternativeName>
</protein>
<evidence type="ECO:0000256" key="7">
    <source>
        <dbReference type="ARBA" id="ARBA00030512"/>
    </source>
</evidence>
<dbReference type="EMBL" id="CAWYQH010000141">
    <property type="protein sequence ID" value="CAK8694236.1"/>
    <property type="molecule type" value="Genomic_DNA"/>
</dbReference>
<dbReference type="Pfam" id="PF03174">
    <property type="entry name" value="CHB_HEX_C"/>
    <property type="match status" value="1"/>
</dbReference>
<evidence type="ECO:0000259" key="14">
    <source>
        <dbReference type="SMART" id="SM01081"/>
    </source>
</evidence>
<dbReference type="SMART" id="SM01081">
    <property type="entry name" value="CHB_HEX"/>
    <property type="match status" value="1"/>
</dbReference>
<dbReference type="Pfam" id="PF02838">
    <property type="entry name" value="Glyco_hydro_20b"/>
    <property type="match status" value="1"/>
</dbReference>
<evidence type="ECO:0000256" key="3">
    <source>
        <dbReference type="ARBA" id="ARBA00012663"/>
    </source>
</evidence>
<comment type="catalytic activity">
    <reaction evidence="1">
        <text>Hydrolysis of terminal non-reducing N-acetyl-D-hexosamine residues in N-acetyl-beta-D-hexosaminides.</text>
        <dbReference type="EC" id="3.2.1.52"/>
    </reaction>
</comment>
<comment type="catalytic activity">
    <reaction evidence="6">
        <text>beta-D-GalNAc-(1-&gt;4)-alpha-L-IdoA-(1-&gt;3)-beta-D-GalNAc-4-sulfate-(1-&gt;4)-alpha-L-IdoA-(1-&gt;3)-D-GalNAc-4-sulfate + H2O = alpha-L-IdoA-(1-&gt;3)-beta-D-GalNAc-4-sulfate-(1-&gt;4)-alpha-L-IdoA-(1-&gt;3)-D-GalNAc-4-sulfate + N-acetyl-D-galactosamine</text>
        <dbReference type="Rhea" id="RHEA:64372"/>
        <dbReference type="ChEBI" id="CHEBI:15377"/>
        <dbReference type="ChEBI" id="CHEBI:28037"/>
        <dbReference type="ChEBI" id="CHEBI:152565"/>
        <dbReference type="ChEBI" id="CHEBI:152566"/>
    </reaction>
    <physiologicalReaction direction="left-to-right" evidence="6">
        <dbReference type="Rhea" id="RHEA:64373"/>
    </physiologicalReaction>
</comment>
<evidence type="ECO:0000256" key="1">
    <source>
        <dbReference type="ARBA" id="ARBA00001231"/>
    </source>
</evidence>
<organism evidence="15 16">
    <name type="scientific">Clavelina lepadiformis</name>
    <name type="common">Light-bulb sea squirt</name>
    <name type="synonym">Ascidia lepadiformis</name>
    <dbReference type="NCBI Taxonomy" id="159417"/>
    <lineage>
        <taxon>Eukaryota</taxon>
        <taxon>Metazoa</taxon>
        <taxon>Chordata</taxon>
        <taxon>Tunicata</taxon>
        <taxon>Ascidiacea</taxon>
        <taxon>Aplousobranchia</taxon>
        <taxon>Clavelinidae</taxon>
        <taxon>Clavelina</taxon>
    </lineage>
</organism>
<dbReference type="InterPro" id="IPR029018">
    <property type="entry name" value="Hex-like_dom2"/>
</dbReference>
<dbReference type="Pfam" id="PF00728">
    <property type="entry name" value="Glyco_hydro_20"/>
    <property type="match status" value="1"/>
</dbReference>
<feature type="transmembrane region" description="Helical" evidence="13">
    <location>
        <begin position="29"/>
        <end position="48"/>
    </location>
</feature>
<evidence type="ECO:0000256" key="6">
    <source>
        <dbReference type="ARBA" id="ARBA00023505"/>
    </source>
</evidence>
<dbReference type="InterPro" id="IPR008965">
    <property type="entry name" value="CBM2/CBM3_carb-bd_dom_sf"/>
</dbReference>
<name>A0ABP0GR78_CLALP</name>
<dbReference type="SUPFAM" id="SSF55545">
    <property type="entry name" value="beta-N-acetylhexosaminidase-like domain"/>
    <property type="match status" value="1"/>
</dbReference>
<evidence type="ECO:0000313" key="15">
    <source>
        <dbReference type="EMBL" id="CAK8694236.1"/>
    </source>
</evidence>
<gene>
    <name evidence="15" type="ORF">CVLEPA_LOCUS27622</name>
</gene>
<dbReference type="Gene3D" id="3.30.379.10">
    <property type="entry name" value="Chitobiase/beta-hexosaminidase domain 2-like"/>
    <property type="match status" value="1"/>
</dbReference>
<feature type="domain" description="Chitobiase/beta-hexosaminidases N-terminal" evidence="14">
    <location>
        <begin position="71"/>
        <end position="227"/>
    </location>
</feature>
<reference evidence="15 16" key="1">
    <citation type="submission" date="2024-02" db="EMBL/GenBank/DDBJ databases">
        <authorList>
            <person name="Daric V."/>
            <person name="Darras S."/>
        </authorList>
    </citation>
    <scope>NUCLEOTIDE SEQUENCE [LARGE SCALE GENOMIC DNA]</scope>
</reference>
<dbReference type="InterPro" id="IPR004867">
    <property type="entry name" value="CHB_C_dom"/>
</dbReference>
<dbReference type="InterPro" id="IPR014756">
    <property type="entry name" value="Ig_E-set"/>
</dbReference>
<dbReference type="InterPro" id="IPR015883">
    <property type="entry name" value="Glyco_hydro_20_cat"/>
</dbReference>
<dbReference type="InterPro" id="IPR015882">
    <property type="entry name" value="HEX_bac_N"/>
</dbReference>
<comment type="caution">
    <text evidence="15">The sequence shown here is derived from an EMBL/GenBank/DDBJ whole genome shotgun (WGS) entry which is preliminary data.</text>
</comment>
<keyword evidence="13" id="KW-0812">Transmembrane</keyword>
<dbReference type="PANTHER" id="PTHR22600:SF57">
    <property type="entry name" value="BETA-N-ACETYLHEXOSAMINIDASE"/>
    <property type="match status" value="1"/>
</dbReference>
<evidence type="ECO:0000256" key="8">
    <source>
        <dbReference type="ARBA" id="ARBA00033000"/>
    </source>
</evidence>
<keyword evidence="13" id="KW-0472">Membrane</keyword>
<proteinExistence type="inferred from homology"/>
<evidence type="ECO:0000256" key="4">
    <source>
        <dbReference type="ARBA" id="ARBA00022801"/>
    </source>
</evidence>
<dbReference type="SUPFAM" id="SSF81296">
    <property type="entry name" value="E set domains"/>
    <property type="match status" value="1"/>
</dbReference>
<comment type="catalytic activity">
    <reaction evidence="10">
        <text>a ganglioside GM2 + H2O = a ganglioside GM3 + N-acetyl-beta-D-galactosamine</text>
        <dbReference type="Rhea" id="RHEA:47968"/>
        <dbReference type="ChEBI" id="CHEBI:15377"/>
        <dbReference type="ChEBI" id="CHEBI:28497"/>
        <dbReference type="ChEBI" id="CHEBI:79210"/>
        <dbReference type="ChEBI" id="CHEBI:79218"/>
    </reaction>
    <physiologicalReaction direction="left-to-right" evidence="10">
        <dbReference type="Rhea" id="RHEA:47969"/>
    </physiologicalReaction>
</comment>
<dbReference type="Proteomes" id="UP001642483">
    <property type="component" value="Unassembled WGS sequence"/>
</dbReference>
<keyword evidence="4" id="KW-0378">Hydrolase</keyword>
<comment type="catalytic activity">
    <reaction evidence="11">
        <text>N-acetyl-beta-D-galactosaminyl-(1-&gt;4)-beta-D-3-sulfogalactosyl-(1-&gt;4)-beta-D-glucosyl-(1&lt;-&gt;1')-ceramide + H2O = a beta-D-3-sulfogalactosyl-(1-&gt;4)-beta-D-glucosyl-(1&lt;-&gt;1')-ceramide + N-acetyl-beta-D-galactosamine</text>
        <dbReference type="Rhea" id="RHEA:48276"/>
        <dbReference type="ChEBI" id="CHEBI:15377"/>
        <dbReference type="ChEBI" id="CHEBI:28497"/>
        <dbReference type="ChEBI" id="CHEBI:90163"/>
        <dbReference type="ChEBI" id="CHEBI:90164"/>
    </reaction>
    <physiologicalReaction direction="left-to-right" evidence="11">
        <dbReference type="Rhea" id="RHEA:48277"/>
    </physiologicalReaction>
</comment>
<evidence type="ECO:0000256" key="12">
    <source>
        <dbReference type="ARBA" id="ARBA00049464"/>
    </source>
</evidence>
<dbReference type="PRINTS" id="PR00738">
    <property type="entry name" value="GLHYDRLASE20"/>
</dbReference>
<evidence type="ECO:0000256" key="2">
    <source>
        <dbReference type="ARBA" id="ARBA00006285"/>
    </source>
</evidence>
<dbReference type="PANTHER" id="PTHR22600">
    <property type="entry name" value="BETA-HEXOSAMINIDASE"/>
    <property type="match status" value="1"/>
</dbReference>
<dbReference type="SUPFAM" id="SSF51445">
    <property type="entry name" value="(Trans)glycosidases"/>
    <property type="match status" value="1"/>
</dbReference>
<evidence type="ECO:0000256" key="13">
    <source>
        <dbReference type="SAM" id="Phobius"/>
    </source>
</evidence>
<sequence>MRFLSYVHFRCRKLLAPYRGMLGRYGLQVGLKYFLLLCGLLLAFRLLFFQSQDTDSVEYPKTNSDMEYIASNLRLDYVIERHYGPRKCIHCVTFYNEGQDTILAGDWSIYFTSVLRMQSVESFPNKHNNQFILEHIDGRLHKLSPLDKFALLPAQQIQIEIKAPFTTSRHYVMPRWYVASPNEAPHVIKCTGDNNINFVEQFQSHQQLNALENEISNKFSLEDRYERYLIKDFGHAPKRVIPAPLRCNLHDSDEINLHSGSWVICSGPRAFEREIDLISSLFGISVLPEGGPTPPTHIVKFLYSAIKGLPNTKEAYQIFLSSEKNIIEITASGSAGAFYAIQTLLSLATNRDGETQPILPSGFIQDAPRFGYRGLHVDVARNFLPADEIINIIETMALYKLNRFHFHLTDDEGWRIEIDGLPELTSVGAVRRHSDDEHDALFPALGSSPNGDGSGSGFYTKEDYQRILRVAANNHVEVIPEIDTPGHSHAAIRAMEARHRRLLTEGRPAEAKKYLLSDPRDHSNAMSVQSYRDNSINPCKASTYVFMEHVLKEMKKMHSEIQPLRMIHIGGDEVASKSWIDSPVCRKFLSKSHGFPYSISDLQEYFMRKVAKICADLELGMGIWEDGGIGPEHNLYDKNEMHGTDITAYAWKSSSPDKPHKLANNGYKVILAQATHLYFDHPQEPDLEERGLHWATRFIDDRKVFGFQPDDLVANVEGQGPEDEDLIREPSVPLTKPENIIGMQTELWSELIRDVTIAHSQLFPRLIAFAERAWHKSKWEQESDRYTAKLMRNRDWDEFSNAVGYRELARLRKRGIRYRLPPPGVKLVGNEVEICSLYPGLEYRHRVYGPDGSPGKWEECENGSVVDGDEFVHEYASYDGERWSRIVKSSKMG</sequence>
<comment type="catalytic activity">
    <reaction evidence="12">
        <text>N-acetyl-beta-D-6-sulfogalactosaminyl-(1-&gt;4)-alpha-L-iduronyl-(1-&gt;3)-N-acetyl-D-6-sulfogalactosamine + H2O = alpha-L-iduronyl-(1-&gt;3)-N-acetyl-D-6-sulfogalactosamine + N-acetyl-D-6-sulfogalactosamine</text>
        <dbReference type="Rhea" id="RHEA:64384"/>
        <dbReference type="ChEBI" id="CHEBI:15377"/>
        <dbReference type="ChEBI" id="CHEBI:152567"/>
        <dbReference type="ChEBI" id="CHEBI:152568"/>
        <dbReference type="ChEBI" id="CHEBI:153064"/>
    </reaction>
    <physiologicalReaction direction="left-to-right" evidence="12">
        <dbReference type="Rhea" id="RHEA:64385"/>
    </physiologicalReaction>
</comment>
<dbReference type="Pfam" id="PF03173">
    <property type="entry name" value="CHB_HEX"/>
    <property type="match status" value="1"/>
</dbReference>
<accession>A0ABP0GR78</accession>
<evidence type="ECO:0000313" key="16">
    <source>
        <dbReference type="Proteomes" id="UP001642483"/>
    </source>
</evidence>
<evidence type="ECO:0000256" key="11">
    <source>
        <dbReference type="ARBA" id="ARBA00047301"/>
    </source>
</evidence>
<evidence type="ECO:0000256" key="5">
    <source>
        <dbReference type="ARBA" id="ARBA00023295"/>
    </source>
</evidence>
<dbReference type="EC" id="3.2.1.52" evidence="3"/>
<dbReference type="InterPro" id="IPR012291">
    <property type="entry name" value="CBM2_carb-bd_dom_sf"/>
</dbReference>
<dbReference type="InterPro" id="IPR025705">
    <property type="entry name" value="Beta_hexosaminidase_sua/sub"/>
</dbReference>
<evidence type="ECO:0000256" key="9">
    <source>
        <dbReference type="ARBA" id="ARBA00043767"/>
    </source>
</evidence>
<keyword evidence="5" id="KW-0326">Glycosidase</keyword>